<evidence type="ECO:0000256" key="1">
    <source>
        <dbReference type="ARBA" id="ARBA00023004"/>
    </source>
</evidence>
<dbReference type="EMBL" id="CACRSL010000003">
    <property type="protein sequence ID" value="VYT15040.1"/>
    <property type="molecule type" value="Genomic_DNA"/>
</dbReference>
<feature type="domain" description="Ferrous iron transporter FeoA-like" evidence="2">
    <location>
        <begin position="3"/>
        <end position="73"/>
    </location>
</feature>
<organism evidence="3">
    <name type="scientific">uncultured Anaerotruncus sp</name>
    <dbReference type="NCBI Taxonomy" id="905011"/>
    <lineage>
        <taxon>Bacteria</taxon>
        <taxon>Bacillati</taxon>
        <taxon>Bacillota</taxon>
        <taxon>Clostridia</taxon>
        <taxon>Eubacteriales</taxon>
        <taxon>Oscillospiraceae</taxon>
        <taxon>Anaerotruncus</taxon>
        <taxon>environmental samples</taxon>
    </lineage>
</organism>
<dbReference type="InterPro" id="IPR008988">
    <property type="entry name" value="Transcriptional_repressor_C"/>
</dbReference>
<dbReference type="Pfam" id="PF04023">
    <property type="entry name" value="FeoA"/>
    <property type="match status" value="1"/>
</dbReference>
<accession>A0A6N2UB74</accession>
<sequence length="73" mass="7851">MIMPLTFSPSGQPATVKEIHGKDETKRFLESLGFVVGGPVTVISQMGGNLIVNVKDTRVALSQSMASRIIVHQ</sequence>
<dbReference type="Gene3D" id="2.30.30.90">
    <property type="match status" value="1"/>
</dbReference>
<dbReference type="PANTHER" id="PTHR43151:SF1">
    <property type="entry name" value="SSR2333 PROTEIN"/>
    <property type="match status" value="1"/>
</dbReference>
<protein>
    <submittedName>
        <fullName evidence="3">FeoA domain protein</fullName>
    </submittedName>
</protein>
<name>A0A6N2UB74_9FIRM</name>
<dbReference type="InterPro" id="IPR007167">
    <property type="entry name" value="Fe-transptr_FeoA-like"/>
</dbReference>
<dbReference type="SUPFAM" id="SSF50037">
    <property type="entry name" value="C-terminal domain of transcriptional repressors"/>
    <property type="match status" value="1"/>
</dbReference>
<dbReference type="GO" id="GO:0046914">
    <property type="term" value="F:transition metal ion binding"/>
    <property type="evidence" value="ECO:0007669"/>
    <property type="project" value="InterPro"/>
</dbReference>
<dbReference type="PANTHER" id="PTHR43151">
    <property type="entry name" value="FEOA FAMILY PROTEIN"/>
    <property type="match status" value="1"/>
</dbReference>
<dbReference type="AlphaFoldDB" id="A0A6N2UB74"/>
<dbReference type="InterPro" id="IPR053184">
    <property type="entry name" value="FeoA-like"/>
</dbReference>
<dbReference type="SMART" id="SM00899">
    <property type="entry name" value="FeoA"/>
    <property type="match status" value="1"/>
</dbReference>
<evidence type="ECO:0000313" key="3">
    <source>
        <dbReference type="EMBL" id="VYT15040.1"/>
    </source>
</evidence>
<gene>
    <name evidence="3" type="ORF">AULFYP135_01846</name>
</gene>
<dbReference type="InterPro" id="IPR038157">
    <property type="entry name" value="FeoA_core_dom"/>
</dbReference>
<keyword evidence="1" id="KW-0408">Iron</keyword>
<proteinExistence type="predicted"/>
<evidence type="ECO:0000259" key="2">
    <source>
        <dbReference type="SMART" id="SM00899"/>
    </source>
</evidence>
<reference evidence="3" key="1">
    <citation type="submission" date="2019-11" db="EMBL/GenBank/DDBJ databases">
        <authorList>
            <person name="Feng L."/>
        </authorList>
    </citation>
    <scope>NUCLEOTIDE SEQUENCE</scope>
    <source>
        <strain evidence="3">AundefinedLFYP135</strain>
    </source>
</reference>